<evidence type="ECO:0000256" key="1">
    <source>
        <dbReference type="SAM" id="Phobius"/>
    </source>
</evidence>
<evidence type="ECO:0000313" key="3">
    <source>
        <dbReference type="Proteomes" id="UP000187412"/>
    </source>
</evidence>
<keyword evidence="1" id="KW-0812">Transmembrane</keyword>
<dbReference type="Proteomes" id="UP000187412">
    <property type="component" value="Unassembled WGS sequence"/>
</dbReference>
<feature type="transmembrane region" description="Helical" evidence="1">
    <location>
        <begin position="53"/>
        <end position="75"/>
    </location>
</feature>
<dbReference type="EMBL" id="MPTB01000012">
    <property type="protein sequence ID" value="OMD48439.1"/>
    <property type="molecule type" value="Genomic_DNA"/>
</dbReference>
<sequence>MSVVNIVFNTNRGTNYIEPQYDSSVIPSLILLAIVLCYLLFIIHSIKNNNQNLMIICFIISIVFFLVAPLVLGWISNVDDYFHKVSIESNDKFINKIQADINNQHIPYLIDSQTSEERVKELKTYYVVVLVKQSEGAITKDEVEFFVDVAKSKKFKKVSLLFYDLSKANYIKIFVHYEKGITYCYPNDECDEMEITENEWPVVISKTAAPSDSFRLAVVWL</sequence>
<keyword evidence="3" id="KW-1185">Reference proteome</keyword>
<accession>A0ABX3HGD3</accession>
<evidence type="ECO:0000313" key="2">
    <source>
        <dbReference type="EMBL" id="OMD48439.1"/>
    </source>
</evidence>
<gene>
    <name evidence="2" type="ORF">BSK56_11745</name>
</gene>
<keyword evidence="1" id="KW-0472">Membrane</keyword>
<comment type="caution">
    <text evidence="2">The sequence shown here is derived from an EMBL/GenBank/DDBJ whole genome shotgun (WGS) entry which is preliminary data.</text>
</comment>
<protein>
    <submittedName>
        <fullName evidence="2">Uncharacterized protein</fullName>
    </submittedName>
</protein>
<proteinExistence type="predicted"/>
<name>A0ABX3HGD3_PAEBO</name>
<organism evidence="2 3">
    <name type="scientific">Paenibacillus borealis</name>
    <dbReference type="NCBI Taxonomy" id="160799"/>
    <lineage>
        <taxon>Bacteria</taxon>
        <taxon>Bacillati</taxon>
        <taxon>Bacillota</taxon>
        <taxon>Bacilli</taxon>
        <taxon>Bacillales</taxon>
        <taxon>Paenibacillaceae</taxon>
        <taxon>Paenibacillus</taxon>
    </lineage>
</organism>
<feature type="transmembrane region" description="Helical" evidence="1">
    <location>
        <begin position="25"/>
        <end position="46"/>
    </location>
</feature>
<keyword evidence="1" id="KW-1133">Transmembrane helix</keyword>
<reference evidence="2 3" key="1">
    <citation type="submission" date="2016-10" db="EMBL/GenBank/DDBJ databases">
        <title>Paenibacillus species isolates.</title>
        <authorList>
            <person name="Beno S.M."/>
        </authorList>
    </citation>
    <scope>NUCLEOTIDE SEQUENCE [LARGE SCALE GENOMIC DNA]</scope>
    <source>
        <strain evidence="2 3">FSL H7-0744</strain>
    </source>
</reference>